<protein>
    <submittedName>
        <fullName evidence="1">Uncharacterized protein</fullName>
    </submittedName>
</protein>
<keyword evidence="2" id="KW-1185">Reference proteome</keyword>
<reference evidence="1 2" key="1">
    <citation type="journal article" date="2017" name="Arch. Microbiol.">
        <title>Mariprofundus micogutta sp. nov., a novel iron-oxidizing zetaproteobacterium isolated from a deep-sea hydrothermal field at the Bayonnaise knoll of the Izu-Ogasawara arc, and a description of Mariprofundales ord. nov. and Zetaproteobacteria classis nov.</title>
        <authorList>
            <person name="Makita H."/>
            <person name="Tanaka E."/>
            <person name="Mitsunobu S."/>
            <person name="Miyazaki M."/>
            <person name="Nunoura T."/>
            <person name="Uematsu K."/>
            <person name="Takaki Y."/>
            <person name="Nishi S."/>
            <person name="Shimamura S."/>
            <person name="Takai K."/>
        </authorList>
    </citation>
    <scope>NUCLEOTIDE SEQUENCE [LARGE SCALE GENOMIC DNA]</scope>
    <source>
        <strain evidence="1 2">ET2</strain>
    </source>
</reference>
<evidence type="ECO:0000313" key="2">
    <source>
        <dbReference type="Proteomes" id="UP000231632"/>
    </source>
</evidence>
<dbReference type="EMBL" id="BDFD01000002">
    <property type="protein sequence ID" value="GAV19358.1"/>
    <property type="molecule type" value="Genomic_DNA"/>
</dbReference>
<name>A0A1L8CKB0_9PROT</name>
<proteinExistence type="predicted"/>
<dbReference type="OrthoDB" id="5612448at2"/>
<dbReference type="Proteomes" id="UP000231632">
    <property type="component" value="Unassembled WGS sequence"/>
</dbReference>
<evidence type="ECO:0000313" key="1">
    <source>
        <dbReference type="EMBL" id="GAV19358.1"/>
    </source>
</evidence>
<dbReference type="STRING" id="1921010.MMIC_P0292"/>
<organism evidence="1 2">
    <name type="scientific">Mariprofundus micogutta</name>
    <dbReference type="NCBI Taxonomy" id="1921010"/>
    <lineage>
        <taxon>Bacteria</taxon>
        <taxon>Pseudomonadati</taxon>
        <taxon>Pseudomonadota</taxon>
        <taxon>Candidatius Mariprofundia</taxon>
        <taxon>Mariprofundales</taxon>
        <taxon>Mariprofundaceae</taxon>
        <taxon>Mariprofundus</taxon>
    </lineage>
</organism>
<comment type="caution">
    <text evidence="1">The sequence shown here is derived from an EMBL/GenBank/DDBJ whole genome shotgun (WGS) entry which is preliminary data.</text>
</comment>
<dbReference type="RefSeq" id="WP_143144837.1">
    <property type="nucleotide sequence ID" value="NZ_BDFD01000002.1"/>
</dbReference>
<sequence>MKNTLTYSISFSFKGIVHKPQCVLDLDHFMIRGEISIPLLYEHLARSNNIDAYSYEHDVLMMSDIEFESAEGLATEFLHDGQFDCDGFESRWRTESLHCAIQEIASRCMGIEDMTTLSGLKEALLEAIELGKKEQRHVLSAVNKPADKLF</sequence>
<accession>A0A1L8CKB0</accession>
<dbReference type="AlphaFoldDB" id="A0A1L8CKB0"/>
<gene>
    <name evidence="1" type="ORF">MMIC_P0292</name>
</gene>